<evidence type="ECO:0000256" key="5">
    <source>
        <dbReference type="ARBA" id="ARBA00022692"/>
    </source>
</evidence>
<comment type="subcellular location">
    <subcellularLocation>
        <location evidence="1">Cell membrane</location>
        <topology evidence="1">Single-pass type I membrane protein</topology>
    </subcellularLocation>
</comment>
<evidence type="ECO:0000256" key="9">
    <source>
        <dbReference type="ARBA" id="ARBA00023170"/>
    </source>
</evidence>
<evidence type="ECO:0000256" key="2">
    <source>
        <dbReference type="ARBA" id="ARBA00009592"/>
    </source>
</evidence>
<keyword evidence="8" id="KW-0472">Membrane</keyword>
<evidence type="ECO:0000313" key="12">
    <source>
        <dbReference type="Proteomes" id="UP001159364"/>
    </source>
</evidence>
<dbReference type="GO" id="GO:0005886">
    <property type="term" value="C:plasma membrane"/>
    <property type="evidence" value="ECO:0007669"/>
    <property type="project" value="UniProtKB-SubCell"/>
</dbReference>
<evidence type="ECO:0000256" key="8">
    <source>
        <dbReference type="ARBA" id="ARBA00023136"/>
    </source>
</evidence>
<name>A0AAV8TT28_9ROSI</name>
<dbReference type="Pfam" id="PF13855">
    <property type="entry name" value="LRR_8"/>
    <property type="match status" value="2"/>
</dbReference>
<evidence type="ECO:0000256" key="10">
    <source>
        <dbReference type="ARBA" id="ARBA00023180"/>
    </source>
</evidence>
<reference evidence="11 12" key="1">
    <citation type="submission" date="2021-09" db="EMBL/GenBank/DDBJ databases">
        <title>Genomic insights and catalytic innovation underlie evolution of tropane alkaloids biosynthesis.</title>
        <authorList>
            <person name="Wang Y.-J."/>
            <person name="Tian T."/>
            <person name="Huang J.-P."/>
            <person name="Huang S.-X."/>
        </authorList>
    </citation>
    <scope>NUCLEOTIDE SEQUENCE [LARGE SCALE GENOMIC DNA]</scope>
    <source>
        <strain evidence="11">KIB-2018</strain>
        <tissue evidence="11">Leaf</tissue>
    </source>
</reference>
<dbReference type="AlphaFoldDB" id="A0AAV8TT28"/>
<dbReference type="EMBL" id="JAIWQS010000003">
    <property type="protein sequence ID" value="KAJ8769918.1"/>
    <property type="molecule type" value="Genomic_DNA"/>
</dbReference>
<dbReference type="SUPFAM" id="SSF52058">
    <property type="entry name" value="L domain-like"/>
    <property type="match status" value="1"/>
</dbReference>
<protein>
    <submittedName>
        <fullName evidence="11">Uncharacterized protein</fullName>
    </submittedName>
</protein>
<sequence>MLRSLNLNGNQLEGSIPQSFVNYQGLQVLDLGNNKMNDTFPFWLQSLLPNLKVLVLRSNLFEGPIPEFTSESVFPSLQVLDLSNNESASTKPTPHYIGDAYYQDYVTLTVKGREVLITNILETFNAIDLSENMFQGDIPGIVGDLISVLALNLSHNSPSGVIPETLGNMKSVESLDLSFNNLDGVIPQQMIDLTFLAMLNLSYNQFVGPIPQGRQFDTFQNDSYYGNLQL</sequence>
<evidence type="ECO:0000256" key="1">
    <source>
        <dbReference type="ARBA" id="ARBA00004251"/>
    </source>
</evidence>
<comment type="caution">
    <text evidence="11">The sequence shown here is derived from an EMBL/GenBank/DDBJ whole genome shotgun (WGS) entry which is preliminary data.</text>
</comment>
<keyword evidence="6" id="KW-0677">Repeat</keyword>
<evidence type="ECO:0000256" key="6">
    <source>
        <dbReference type="ARBA" id="ARBA00022737"/>
    </source>
</evidence>
<proteinExistence type="inferred from homology"/>
<dbReference type="Proteomes" id="UP001159364">
    <property type="component" value="Linkage Group LG03"/>
</dbReference>
<gene>
    <name evidence="11" type="ORF">K2173_009000</name>
</gene>
<keyword evidence="7" id="KW-1133">Transmembrane helix</keyword>
<evidence type="ECO:0000256" key="7">
    <source>
        <dbReference type="ARBA" id="ARBA00022989"/>
    </source>
</evidence>
<dbReference type="Gene3D" id="3.80.10.10">
    <property type="entry name" value="Ribonuclease Inhibitor"/>
    <property type="match status" value="1"/>
</dbReference>
<evidence type="ECO:0000256" key="3">
    <source>
        <dbReference type="ARBA" id="ARBA00022475"/>
    </source>
</evidence>
<keyword evidence="9" id="KW-0675">Receptor</keyword>
<organism evidence="11 12">
    <name type="scientific">Erythroxylum novogranatense</name>
    <dbReference type="NCBI Taxonomy" id="1862640"/>
    <lineage>
        <taxon>Eukaryota</taxon>
        <taxon>Viridiplantae</taxon>
        <taxon>Streptophyta</taxon>
        <taxon>Embryophyta</taxon>
        <taxon>Tracheophyta</taxon>
        <taxon>Spermatophyta</taxon>
        <taxon>Magnoliopsida</taxon>
        <taxon>eudicotyledons</taxon>
        <taxon>Gunneridae</taxon>
        <taxon>Pentapetalae</taxon>
        <taxon>rosids</taxon>
        <taxon>fabids</taxon>
        <taxon>Malpighiales</taxon>
        <taxon>Erythroxylaceae</taxon>
        <taxon>Erythroxylum</taxon>
    </lineage>
</organism>
<dbReference type="PANTHER" id="PTHR27004:SF428">
    <property type="entry name" value="OS01G0160600 PROTEIN"/>
    <property type="match status" value="1"/>
</dbReference>
<keyword evidence="12" id="KW-1185">Reference proteome</keyword>
<keyword evidence="3" id="KW-1003">Cell membrane</keyword>
<evidence type="ECO:0000256" key="4">
    <source>
        <dbReference type="ARBA" id="ARBA00022614"/>
    </source>
</evidence>
<keyword evidence="10" id="KW-0325">Glycoprotein</keyword>
<comment type="similarity">
    <text evidence="2">Belongs to the RLP family.</text>
</comment>
<dbReference type="FunFam" id="3.80.10.10:FF:000111">
    <property type="entry name" value="LRR receptor-like serine/threonine-protein kinase ERECTA"/>
    <property type="match status" value="1"/>
</dbReference>
<dbReference type="PANTHER" id="PTHR27004">
    <property type="entry name" value="RECEPTOR-LIKE PROTEIN 12 ISOFORM X1"/>
    <property type="match status" value="1"/>
</dbReference>
<evidence type="ECO:0000313" key="11">
    <source>
        <dbReference type="EMBL" id="KAJ8769918.1"/>
    </source>
</evidence>
<keyword evidence="4" id="KW-0433">Leucine-rich repeat</keyword>
<dbReference type="InterPro" id="IPR032675">
    <property type="entry name" value="LRR_dom_sf"/>
</dbReference>
<dbReference type="InterPro" id="IPR001611">
    <property type="entry name" value="Leu-rich_rpt"/>
</dbReference>
<accession>A0AAV8TT28</accession>
<keyword evidence="5" id="KW-0812">Transmembrane</keyword>